<evidence type="ECO:0000256" key="4">
    <source>
        <dbReference type="ARBA" id="ARBA00023136"/>
    </source>
</evidence>
<dbReference type="EMBL" id="BMTF01000042">
    <property type="protein sequence ID" value="GGV96839.1"/>
    <property type="molecule type" value="Genomic_DNA"/>
</dbReference>
<feature type="transmembrane region" description="Helical" evidence="5">
    <location>
        <begin position="357"/>
        <end position="376"/>
    </location>
</feature>
<feature type="transmembrane region" description="Helical" evidence="5">
    <location>
        <begin position="59"/>
        <end position="84"/>
    </location>
</feature>
<feature type="transmembrane region" description="Helical" evidence="5">
    <location>
        <begin position="96"/>
        <end position="114"/>
    </location>
</feature>
<dbReference type="Proteomes" id="UP000660675">
    <property type="component" value="Unassembled WGS sequence"/>
</dbReference>
<sequence length="562" mass="58054">MLMPGNGEAVTRRAAVRSREGPAFVLSRGVVVLFAVACGAAVANVYFSQPLLVTMGHDLAMSPALVGSVVTLTHVGYGLGLFFLVPLGDMTDRRRLIVAQLLLLVVALAVVAAAHTAAILLAGMASVGLFAVVTQTLVAFAASLAPPSERGRVVGLVTSGVVIGILLARTASGLLADLAGWRSVYLASASLTALLALVLYRVLPRHSDAEPTTLRYGQLLCSTITLFARERLLRLRALFALLIFAAFSTLWSSVALPLSEAPYFLPQSAIGALGLIGVAGALAATVAGRLNDRGLSRQTTGIALALLAASWLPLSFSRSSLWALVVGVILLDLAVQAVHVTNQTLIYALHPDAGSRLIGGYMVFYSIGSATGAIAATSLYTVAGWGAVCALGATFSCLGLALWAFTRHSTPDPVAKVTSRGEDVSDVRLWHVVGGEAGCPSGQEGVVAEEVDSGASVHLSRDPLGAGVDAFGAVVVVRQGEAGVHGGPVDLEAVGETAQVRQVDGSGGGDSPGKLHITTLGRFQQVGEAAYEIGRRGHLRAGRGDLLQQGRFLRAQILGVGE</sequence>
<feature type="transmembrane region" description="Helical" evidence="5">
    <location>
        <begin position="120"/>
        <end position="141"/>
    </location>
</feature>
<dbReference type="PANTHER" id="PTHR42910:SF1">
    <property type="entry name" value="MAJOR FACILITATOR SUPERFAMILY (MFS) PROFILE DOMAIN-CONTAINING PROTEIN"/>
    <property type="match status" value="1"/>
</dbReference>
<dbReference type="CDD" id="cd17324">
    <property type="entry name" value="MFS_NepI_like"/>
    <property type="match status" value="1"/>
</dbReference>
<name>A0ABQ2W8S1_9ACTN</name>
<dbReference type="Pfam" id="PF07690">
    <property type="entry name" value="MFS_1"/>
    <property type="match status" value="1"/>
</dbReference>
<evidence type="ECO:0000256" key="2">
    <source>
        <dbReference type="ARBA" id="ARBA00022692"/>
    </source>
</evidence>
<protein>
    <recommendedName>
        <fullName evidence="6">Major facilitator superfamily (MFS) profile domain-containing protein</fullName>
    </recommendedName>
</protein>
<gene>
    <name evidence="7" type="ORF">GCM10015535_67020</name>
</gene>
<dbReference type="Gene3D" id="1.20.1250.20">
    <property type="entry name" value="MFS general substrate transporter like domains"/>
    <property type="match status" value="1"/>
</dbReference>
<evidence type="ECO:0000256" key="1">
    <source>
        <dbReference type="ARBA" id="ARBA00004651"/>
    </source>
</evidence>
<keyword evidence="3 5" id="KW-1133">Transmembrane helix</keyword>
<feature type="transmembrane region" description="Helical" evidence="5">
    <location>
        <begin position="382"/>
        <end position="405"/>
    </location>
</feature>
<feature type="domain" description="Major facilitator superfamily (MFS) profile" evidence="6">
    <location>
        <begin position="25"/>
        <end position="411"/>
    </location>
</feature>
<feature type="transmembrane region" description="Helical" evidence="5">
    <location>
        <begin position="184"/>
        <end position="203"/>
    </location>
</feature>
<accession>A0ABQ2W8S1</accession>
<comment type="subcellular location">
    <subcellularLocation>
        <location evidence="1">Cell membrane</location>
        <topology evidence="1">Multi-pass membrane protein</topology>
    </subcellularLocation>
</comment>
<proteinExistence type="predicted"/>
<dbReference type="PROSITE" id="PS50850">
    <property type="entry name" value="MFS"/>
    <property type="match status" value="1"/>
</dbReference>
<comment type="caution">
    <text evidence="7">The sequence shown here is derived from an EMBL/GenBank/DDBJ whole genome shotgun (WGS) entry which is preliminary data.</text>
</comment>
<evidence type="ECO:0000256" key="5">
    <source>
        <dbReference type="SAM" id="Phobius"/>
    </source>
</evidence>
<dbReference type="InterPro" id="IPR036259">
    <property type="entry name" value="MFS_trans_sf"/>
</dbReference>
<feature type="transmembrane region" description="Helical" evidence="5">
    <location>
        <begin position="322"/>
        <end position="345"/>
    </location>
</feature>
<feature type="transmembrane region" description="Helical" evidence="5">
    <location>
        <begin position="237"/>
        <end position="258"/>
    </location>
</feature>
<keyword evidence="8" id="KW-1185">Reference proteome</keyword>
<feature type="transmembrane region" description="Helical" evidence="5">
    <location>
        <begin position="21"/>
        <end position="47"/>
    </location>
</feature>
<evidence type="ECO:0000313" key="7">
    <source>
        <dbReference type="EMBL" id="GGV96839.1"/>
    </source>
</evidence>
<reference evidence="8" key="1">
    <citation type="journal article" date="2019" name="Int. J. Syst. Evol. Microbiol.">
        <title>The Global Catalogue of Microorganisms (GCM) 10K type strain sequencing project: providing services to taxonomists for standard genome sequencing and annotation.</title>
        <authorList>
            <consortium name="The Broad Institute Genomics Platform"/>
            <consortium name="The Broad Institute Genome Sequencing Center for Infectious Disease"/>
            <person name="Wu L."/>
            <person name="Ma J."/>
        </authorList>
    </citation>
    <scope>NUCLEOTIDE SEQUENCE [LARGE SCALE GENOMIC DNA]</scope>
    <source>
        <strain evidence="8">JCM 4376</strain>
    </source>
</reference>
<evidence type="ECO:0000259" key="6">
    <source>
        <dbReference type="PROSITE" id="PS50850"/>
    </source>
</evidence>
<feature type="transmembrane region" description="Helical" evidence="5">
    <location>
        <begin position="153"/>
        <end position="172"/>
    </location>
</feature>
<feature type="transmembrane region" description="Helical" evidence="5">
    <location>
        <begin position="264"/>
        <end position="287"/>
    </location>
</feature>
<keyword evidence="2 5" id="KW-0812">Transmembrane</keyword>
<dbReference type="InterPro" id="IPR020846">
    <property type="entry name" value="MFS_dom"/>
</dbReference>
<dbReference type="SUPFAM" id="SSF103473">
    <property type="entry name" value="MFS general substrate transporter"/>
    <property type="match status" value="1"/>
</dbReference>
<feature type="transmembrane region" description="Helical" evidence="5">
    <location>
        <begin position="299"/>
        <end position="316"/>
    </location>
</feature>
<dbReference type="InterPro" id="IPR011701">
    <property type="entry name" value="MFS"/>
</dbReference>
<dbReference type="PANTHER" id="PTHR42910">
    <property type="entry name" value="TRANSPORTER SCO4007-RELATED"/>
    <property type="match status" value="1"/>
</dbReference>
<keyword evidence="4 5" id="KW-0472">Membrane</keyword>
<evidence type="ECO:0000313" key="8">
    <source>
        <dbReference type="Proteomes" id="UP000660675"/>
    </source>
</evidence>
<organism evidence="7 8">
    <name type="scientific">Streptomyces gelaticus</name>
    <dbReference type="NCBI Taxonomy" id="285446"/>
    <lineage>
        <taxon>Bacteria</taxon>
        <taxon>Bacillati</taxon>
        <taxon>Actinomycetota</taxon>
        <taxon>Actinomycetes</taxon>
        <taxon>Kitasatosporales</taxon>
        <taxon>Streptomycetaceae</taxon>
        <taxon>Streptomyces</taxon>
    </lineage>
</organism>
<evidence type="ECO:0000256" key="3">
    <source>
        <dbReference type="ARBA" id="ARBA00022989"/>
    </source>
</evidence>